<keyword evidence="3 11" id="KW-0812">Transmembrane</keyword>
<evidence type="ECO:0000313" key="13">
    <source>
        <dbReference type="EMBL" id="KXN72707.1"/>
    </source>
</evidence>
<accession>A0A137PCH1</accession>
<evidence type="ECO:0000256" key="1">
    <source>
        <dbReference type="ARBA" id="ARBA00004167"/>
    </source>
</evidence>
<organism evidence="13 14">
    <name type="scientific">Conidiobolus coronatus (strain ATCC 28846 / CBS 209.66 / NRRL 28638)</name>
    <name type="common">Delacroixia coronata</name>
    <dbReference type="NCBI Taxonomy" id="796925"/>
    <lineage>
        <taxon>Eukaryota</taxon>
        <taxon>Fungi</taxon>
        <taxon>Fungi incertae sedis</taxon>
        <taxon>Zoopagomycota</taxon>
        <taxon>Entomophthoromycotina</taxon>
        <taxon>Entomophthoromycetes</taxon>
        <taxon>Entomophthorales</taxon>
        <taxon>Ancylistaceae</taxon>
        <taxon>Conidiobolus</taxon>
    </lineage>
</organism>
<protein>
    <recommendedName>
        <fullName evidence="9">Lipase</fullName>
    </recommendedName>
</protein>
<feature type="active site" description="Charge relay system" evidence="10">
    <location>
        <position position="386"/>
    </location>
</feature>
<evidence type="ECO:0000256" key="7">
    <source>
        <dbReference type="ARBA" id="ARBA00023098"/>
    </source>
</evidence>
<keyword evidence="7" id="KW-0443">Lipid metabolism</keyword>
<comment type="similarity">
    <text evidence="2 9">Belongs to the AB hydrolase superfamily. Lipase family.</text>
</comment>
<keyword evidence="8 11" id="KW-0472">Membrane</keyword>
<dbReference type="GO" id="GO:0016042">
    <property type="term" value="P:lipid catabolic process"/>
    <property type="evidence" value="ECO:0007669"/>
    <property type="project" value="UniProtKB-KW"/>
</dbReference>
<evidence type="ECO:0000256" key="3">
    <source>
        <dbReference type="ARBA" id="ARBA00022692"/>
    </source>
</evidence>
<dbReference type="Pfam" id="PF04083">
    <property type="entry name" value="Abhydro_lipase"/>
    <property type="match status" value="1"/>
</dbReference>
<dbReference type="GO" id="GO:0005811">
    <property type="term" value="C:lipid droplet"/>
    <property type="evidence" value="ECO:0007669"/>
    <property type="project" value="EnsemblFungi"/>
</dbReference>
<evidence type="ECO:0000256" key="4">
    <source>
        <dbReference type="ARBA" id="ARBA00022801"/>
    </source>
</evidence>
<evidence type="ECO:0000256" key="9">
    <source>
        <dbReference type="PIRNR" id="PIRNR000862"/>
    </source>
</evidence>
<evidence type="ECO:0000256" key="2">
    <source>
        <dbReference type="ARBA" id="ARBA00010701"/>
    </source>
</evidence>
<dbReference type="PANTHER" id="PTHR11005">
    <property type="entry name" value="LYSOSOMAL ACID LIPASE-RELATED"/>
    <property type="match status" value="1"/>
</dbReference>
<dbReference type="Gene3D" id="3.40.50.1820">
    <property type="entry name" value="alpha/beta hydrolase"/>
    <property type="match status" value="1"/>
</dbReference>
<comment type="subcellular location">
    <subcellularLocation>
        <location evidence="1">Membrane</location>
        <topology evidence="1">Single-pass membrane protein</topology>
    </subcellularLocation>
</comment>
<evidence type="ECO:0000256" key="8">
    <source>
        <dbReference type="ARBA" id="ARBA00023136"/>
    </source>
</evidence>
<dbReference type="InterPro" id="IPR006693">
    <property type="entry name" value="AB_hydrolase_lipase"/>
</dbReference>
<feature type="active site" description="Nucleophile" evidence="10">
    <location>
        <position position="192"/>
    </location>
</feature>
<evidence type="ECO:0000256" key="11">
    <source>
        <dbReference type="SAM" id="Phobius"/>
    </source>
</evidence>
<evidence type="ECO:0000256" key="5">
    <source>
        <dbReference type="ARBA" id="ARBA00022963"/>
    </source>
</evidence>
<dbReference type="Proteomes" id="UP000070444">
    <property type="component" value="Unassembled WGS sequence"/>
</dbReference>
<keyword evidence="4 9" id="KW-0378">Hydrolase</keyword>
<evidence type="ECO:0000259" key="12">
    <source>
        <dbReference type="Pfam" id="PF04083"/>
    </source>
</evidence>
<dbReference type="GO" id="GO:0016125">
    <property type="term" value="P:sterol metabolic process"/>
    <property type="evidence" value="ECO:0007669"/>
    <property type="project" value="EnsemblFungi"/>
</dbReference>
<feature type="domain" description="Partial AB-hydrolase lipase" evidence="12">
    <location>
        <begin position="57"/>
        <end position="114"/>
    </location>
</feature>
<name>A0A137PCH1_CONC2</name>
<gene>
    <name evidence="13" type="ORF">CONCODRAFT_47377</name>
</gene>
<dbReference type="AlphaFoldDB" id="A0A137PCH1"/>
<feature type="transmembrane region" description="Helical" evidence="11">
    <location>
        <begin position="12"/>
        <end position="39"/>
    </location>
</feature>
<evidence type="ECO:0000256" key="6">
    <source>
        <dbReference type="ARBA" id="ARBA00022989"/>
    </source>
</evidence>
<dbReference type="SUPFAM" id="SSF53474">
    <property type="entry name" value="alpha/beta-Hydrolases"/>
    <property type="match status" value="1"/>
</dbReference>
<dbReference type="FunFam" id="3.40.50.1820:FF:000095">
    <property type="entry name" value="Triglyceride lipase-cholesterol esterase"/>
    <property type="match status" value="1"/>
</dbReference>
<keyword evidence="6 11" id="KW-1133">Transmembrane helix</keyword>
<proteinExistence type="inferred from homology"/>
<dbReference type="InterPro" id="IPR025483">
    <property type="entry name" value="Lipase_euk"/>
</dbReference>
<sequence>MLIVDRLSIIEYMYLIGTLILSILEIPARFITIVLEFFFGSQVLLFPPKEHEYNCTYDLVHRFGYGFEEHVVRTSDGYFLGLHRILPRDKSKDNKRPTVLLWHGFMMNSEIFVCRPDRTANLALWLVDLGFDVWLGNCRGNKYSFKHQSRSALNSDFWDFSMDEVALIDIPSTVDYVLAQTEKSSLTYIGFSQGTATAFAALSVNLELNKKINCFIGLAPAMAPFGLMNRFINSIVKASPTIIYLLFGRRAAISMVYFWQEVIPTPLFVKFIDYCMYFLFNWHSRNIDYKSKLSCYLHLYSTTSVKVLVHWFQIIRNLKLQFYDDIPNIRPSTTSRTHHIHSYPTKQITTKVVLFHGGSDTLSDNTLLIESLPELPFHKDIPHYEHLDFLWAKDIECEIYPDLMDQLKQLYPDSKIGLEYHYE</sequence>
<dbReference type="GO" id="GO:0004771">
    <property type="term" value="F:sterol ester esterase activity"/>
    <property type="evidence" value="ECO:0007669"/>
    <property type="project" value="EnsemblFungi"/>
</dbReference>
<dbReference type="GO" id="GO:0016020">
    <property type="term" value="C:membrane"/>
    <property type="evidence" value="ECO:0007669"/>
    <property type="project" value="UniProtKB-SubCell"/>
</dbReference>
<feature type="active site" description="Charge relay system" evidence="10">
    <location>
        <position position="360"/>
    </location>
</feature>
<keyword evidence="14" id="KW-1185">Reference proteome</keyword>
<dbReference type="PIRSF" id="PIRSF000862">
    <property type="entry name" value="Steryl_ester_lip"/>
    <property type="match status" value="1"/>
</dbReference>
<keyword evidence="5 9" id="KW-0442">Lipid degradation</keyword>
<dbReference type="OMA" id="YACEEHT"/>
<evidence type="ECO:0000313" key="14">
    <source>
        <dbReference type="Proteomes" id="UP000070444"/>
    </source>
</evidence>
<dbReference type="STRING" id="796925.A0A137PCH1"/>
<dbReference type="OrthoDB" id="9974421at2759"/>
<dbReference type="InterPro" id="IPR029058">
    <property type="entry name" value="AB_hydrolase_fold"/>
</dbReference>
<dbReference type="EMBL" id="KQ964448">
    <property type="protein sequence ID" value="KXN72707.1"/>
    <property type="molecule type" value="Genomic_DNA"/>
</dbReference>
<reference evidence="13 14" key="1">
    <citation type="journal article" date="2015" name="Genome Biol. Evol.">
        <title>Phylogenomic analyses indicate that early fungi evolved digesting cell walls of algal ancestors of land plants.</title>
        <authorList>
            <person name="Chang Y."/>
            <person name="Wang S."/>
            <person name="Sekimoto S."/>
            <person name="Aerts A.L."/>
            <person name="Choi C."/>
            <person name="Clum A."/>
            <person name="LaButti K.M."/>
            <person name="Lindquist E.A."/>
            <person name="Yee Ngan C."/>
            <person name="Ohm R.A."/>
            <person name="Salamov A.A."/>
            <person name="Grigoriev I.V."/>
            <person name="Spatafora J.W."/>
            <person name="Berbee M.L."/>
        </authorList>
    </citation>
    <scope>NUCLEOTIDE SEQUENCE [LARGE SCALE GENOMIC DNA]</scope>
    <source>
        <strain evidence="13 14">NRRL 28638</strain>
    </source>
</reference>
<evidence type="ECO:0000256" key="10">
    <source>
        <dbReference type="PIRSR" id="PIRSR000862-1"/>
    </source>
</evidence>